<evidence type="ECO:0000313" key="6">
    <source>
        <dbReference type="Proteomes" id="UP000295210"/>
    </source>
</evidence>
<evidence type="ECO:0000256" key="1">
    <source>
        <dbReference type="ARBA" id="ARBA00007734"/>
    </source>
</evidence>
<dbReference type="OrthoDB" id="9815002at2"/>
<sequence>MRIRCLSVSCAVLALAALTAHAAERVTLRNGYDLVCDHRAADGNKVRLFLDSGDANFIEVDPSDIASTQAFQPPAPQTPLQSPTQTPTQTPIQTKTATLRQQDLRQLLARAGSEHDLDVDLLASVVRAESGGNPHAVSRTGARGLMQLMPGTAARLGVRDSFAADQNIGGGAAYLDAMLKRYHDNLALALAAYNAGPAAVDRWHGVPPYRETRTYVARVIHEFNKRYAARQRAGTAATQIASTR</sequence>
<feature type="region of interest" description="Disordered" evidence="2">
    <location>
        <begin position="67"/>
        <end position="92"/>
    </location>
</feature>
<feature type="domain" description="Transglycosylase SLT" evidence="4">
    <location>
        <begin position="110"/>
        <end position="207"/>
    </location>
</feature>
<dbReference type="InterPro" id="IPR000189">
    <property type="entry name" value="Transglyc_AS"/>
</dbReference>
<dbReference type="GO" id="GO:0000270">
    <property type="term" value="P:peptidoglycan metabolic process"/>
    <property type="evidence" value="ECO:0007669"/>
    <property type="project" value="InterPro"/>
</dbReference>
<comment type="caution">
    <text evidence="5">The sequence shown here is derived from an EMBL/GenBank/DDBJ whole genome shotgun (WGS) entry which is preliminary data.</text>
</comment>
<dbReference type="AlphaFoldDB" id="A0A4R1L9Q8"/>
<protein>
    <submittedName>
        <fullName evidence="5">Transglycosylase-like protein with SLT domain</fullName>
    </submittedName>
</protein>
<dbReference type="Pfam" id="PF01464">
    <property type="entry name" value="SLT"/>
    <property type="match status" value="1"/>
</dbReference>
<dbReference type="Proteomes" id="UP000295210">
    <property type="component" value="Unassembled WGS sequence"/>
</dbReference>
<reference evidence="5 6" key="1">
    <citation type="submission" date="2019-03" db="EMBL/GenBank/DDBJ databases">
        <title>Genomic Encyclopedia of Type Strains, Phase IV (KMG-IV): sequencing the most valuable type-strain genomes for metagenomic binning, comparative biology and taxonomic classification.</title>
        <authorList>
            <person name="Goeker M."/>
        </authorList>
    </citation>
    <scope>NUCLEOTIDE SEQUENCE [LARGE SCALE GENOMIC DNA]</scope>
    <source>
        <strain evidence="5 6">DSM 103428</strain>
    </source>
</reference>
<feature type="signal peptide" evidence="3">
    <location>
        <begin position="1"/>
        <end position="22"/>
    </location>
</feature>
<comment type="similarity">
    <text evidence="1">Belongs to the transglycosylase Slt family.</text>
</comment>
<dbReference type="InterPro" id="IPR008258">
    <property type="entry name" value="Transglycosylase_SLT_dom_1"/>
</dbReference>
<feature type="compositionally biased region" description="Low complexity" evidence="2">
    <location>
        <begin position="68"/>
        <end position="92"/>
    </location>
</feature>
<feature type="chain" id="PRO_5020597181" evidence="3">
    <location>
        <begin position="23"/>
        <end position="244"/>
    </location>
</feature>
<dbReference type="EMBL" id="SMGK01000001">
    <property type="protein sequence ID" value="TCK75106.1"/>
    <property type="molecule type" value="Genomic_DNA"/>
</dbReference>
<dbReference type="GO" id="GO:0016020">
    <property type="term" value="C:membrane"/>
    <property type="evidence" value="ECO:0007669"/>
    <property type="project" value="InterPro"/>
</dbReference>
<dbReference type="RefSeq" id="WP_131990621.1">
    <property type="nucleotide sequence ID" value="NZ_SMGK01000001.1"/>
</dbReference>
<dbReference type="SUPFAM" id="SSF53955">
    <property type="entry name" value="Lysozyme-like"/>
    <property type="match status" value="1"/>
</dbReference>
<proteinExistence type="inferred from homology"/>
<evidence type="ECO:0000259" key="4">
    <source>
        <dbReference type="Pfam" id="PF01464"/>
    </source>
</evidence>
<dbReference type="InterPro" id="IPR023346">
    <property type="entry name" value="Lysozyme-like_dom_sf"/>
</dbReference>
<dbReference type="PANTHER" id="PTHR37423:SF2">
    <property type="entry name" value="MEMBRANE-BOUND LYTIC MUREIN TRANSGLYCOSYLASE C"/>
    <property type="match status" value="1"/>
</dbReference>
<evidence type="ECO:0000256" key="3">
    <source>
        <dbReference type="SAM" id="SignalP"/>
    </source>
</evidence>
<dbReference type="Gene3D" id="1.10.530.10">
    <property type="match status" value="1"/>
</dbReference>
<keyword evidence="6" id="KW-1185">Reference proteome</keyword>
<gene>
    <name evidence="5" type="ORF">C7378_0086</name>
</gene>
<organism evidence="5 6">
    <name type="scientific">Acidipila rosea</name>
    <dbReference type="NCBI Taxonomy" id="768535"/>
    <lineage>
        <taxon>Bacteria</taxon>
        <taxon>Pseudomonadati</taxon>
        <taxon>Acidobacteriota</taxon>
        <taxon>Terriglobia</taxon>
        <taxon>Terriglobales</taxon>
        <taxon>Acidobacteriaceae</taxon>
        <taxon>Acidipila</taxon>
    </lineage>
</organism>
<keyword evidence="3" id="KW-0732">Signal</keyword>
<name>A0A4R1L9Q8_9BACT</name>
<dbReference type="CDD" id="cd00254">
    <property type="entry name" value="LT-like"/>
    <property type="match status" value="1"/>
</dbReference>
<evidence type="ECO:0000256" key="2">
    <source>
        <dbReference type="SAM" id="MobiDB-lite"/>
    </source>
</evidence>
<dbReference type="GO" id="GO:0008933">
    <property type="term" value="F:peptidoglycan lytic transglycosylase activity"/>
    <property type="evidence" value="ECO:0007669"/>
    <property type="project" value="InterPro"/>
</dbReference>
<evidence type="ECO:0000313" key="5">
    <source>
        <dbReference type="EMBL" id="TCK75106.1"/>
    </source>
</evidence>
<dbReference type="PANTHER" id="PTHR37423">
    <property type="entry name" value="SOLUBLE LYTIC MUREIN TRANSGLYCOSYLASE-RELATED"/>
    <property type="match status" value="1"/>
</dbReference>
<accession>A0A4R1L9Q8</accession>
<dbReference type="PROSITE" id="PS00922">
    <property type="entry name" value="TRANSGLYCOSYLASE"/>
    <property type="match status" value="1"/>
</dbReference>